<protein>
    <recommendedName>
        <fullName evidence="5">ATPase expression protein 2, mitochondrial</fullName>
    </recommendedName>
</protein>
<gene>
    <name evidence="3" type="ORF">VKT23_002398</name>
</gene>
<accession>A0ABR1K2B3</accession>
<feature type="compositionally biased region" description="Basic and acidic residues" evidence="2">
    <location>
        <begin position="55"/>
        <end position="82"/>
    </location>
</feature>
<evidence type="ECO:0000313" key="3">
    <source>
        <dbReference type="EMBL" id="KAK7470984.1"/>
    </source>
</evidence>
<evidence type="ECO:0008006" key="5">
    <source>
        <dbReference type="Google" id="ProtNLM"/>
    </source>
</evidence>
<evidence type="ECO:0000256" key="1">
    <source>
        <dbReference type="ARBA" id="ARBA00022737"/>
    </source>
</evidence>
<sequence length="651" mass="74158">MLRASSLGSISVLTTHHFLRIWSQPTSLYHLSTFGIQLDGTFIRASSTLRNLKRGHNDTEGQKRAIHSQEPKPPVKDHHPDTEPFVARDWNTLGQTFDSTNPSTDNQVNQQDHSDSEDLCVTKKPPYPTGRSRHVHPVNPLYGGKYWHGDCFAMRGAADRMLFPPKSVFYINPDVKDVDTSKRLRRDEELYFRHCHVIANTQSASEAWTSYSIILTLPIPRTHRRDDPNIPFAHLHRLCRLLARNRPKTRNQFLRLLSVLYYIRKFGGKIHSFEWNALISHAGSGREFGTTGLKLALDVFEDMVSGEPPGTTFSPSEFPPLHQPKQPARPDIFTYNTLIGIAAKSLYGHAVQRTTSMMQNSGEPPDRITHLSLLPFFTGSKQLSGVRTTLLNIRQQNLELGLDGINACIWAYGFSGRTEIVSAIYQVMRQNLQRDLSETQVADLERLLDNEGISFSAPMKPNEVTFTALVQIMAYYGDLSASLRILMDMLSSDDLELGAPMTREESGEVKHTTYAPTTAVFRALFLGFARHGTTEVIAESKTVKAWSLVNLQHVYKLYMTLPEPLIPNRWVIYWIMNAFDKTSDHDVELMRKVWIEMEERFDGPWGGAANRLRELKKILFSDEAERYLQKHGFCIERRTPRASNYSAPWLS</sequence>
<dbReference type="InterPro" id="IPR011990">
    <property type="entry name" value="TPR-like_helical_dom_sf"/>
</dbReference>
<dbReference type="Gene3D" id="1.25.40.10">
    <property type="entry name" value="Tetratricopeptide repeat domain"/>
    <property type="match status" value="1"/>
</dbReference>
<evidence type="ECO:0000256" key="2">
    <source>
        <dbReference type="SAM" id="MobiDB-lite"/>
    </source>
</evidence>
<feature type="compositionally biased region" description="Polar residues" evidence="2">
    <location>
        <begin position="92"/>
        <end position="111"/>
    </location>
</feature>
<dbReference type="Proteomes" id="UP001498398">
    <property type="component" value="Unassembled WGS sequence"/>
</dbReference>
<proteinExistence type="predicted"/>
<dbReference type="EMBL" id="JBANRG010000002">
    <property type="protein sequence ID" value="KAK7470984.1"/>
    <property type="molecule type" value="Genomic_DNA"/>
</dbReference>
<keyword evidence="1" id="KW-0677">Repeat</keyword>
<dbReference type="PANTHER" id="PTHR47447:SF17">
    <property type="entry name" value="OS12G0638900 PROTEIN"/>
    <property type="match status" value="1"/>
</dbReference>
<reference evidence="3 4" key="1">
    <citation type="submission" date="2024-01" db="EMBL/GenBank/DDBJ databases">
        <title>A draft genome for the cacao thread blight pathogen Marasmiellus scandens.</title>
        <authorList>
            <person name="Baruah I.K."/>
            <person name="Leung J."/>
            <person name="Bukari Y."/>
            <person name="Amoako-Attah I."/>
            <person name="Meinhardt L.W."/>
            <person name="Bailey B.A."/>
            <person name="Cohen S.P."/>
        </authorList>
    </citation>
    <scope>NUCLEOTIDE SEQUENCE [LARGE SCALE GENOMIC DNA]</scope>
    <source>
        <strain evidence="3 4">GH-19</strain>
    </source>
</reference>
<feature type="region of interest" description="Disordered" evidence="2">
    <location>
        <begin position="53"/>
        <end position="119"/>
    </location>
</feature>
<name>A0ABR1K2B3_9AGAR</name>
<organism evidence="3 4">
    <name type="scientific">Marasmiellus scandens</name>
    <dbReference type="NCBI Taxonomy" id="2682957"/>
    <lineage>
        <taxon>Eukaryota</taxon>
        <taxon>Fungi</taxon>
        <taxon>Dikarya</taxon>
        <taxon>Basidiomycota</taxon>
        <taxon>Agaricomycotina</taxon>
        <taxon>Agaricomycetes</taxon>
        <taxon>Agaricomycetidae</taxon>
        <taxon>Agaricales</taxon>
        <taxon>Marasmiineae</taxon>
        <taxon>Omphalotaceae</taxon>
        <taxon>Marasmiellus</taxon>
    </lineage>
</organism>
<keyword evidence="4" id="KW-1185">Reference proteome</keyword>
<evidence type="ECO:0000313" key="4">
    <source>
        <dbReference type="Proteomes" id="UP001498398"/>
    </source>
</evidence>
<dbReference type="PANTHER" id="PTHR47447">
    <property type="entry name" value="OS03G0856100 PROTEIN"/>
    <property type="match status" value="1"/>
</dbReference>
<comment type="caution">
    <text evidence="3">The sequence shown here is derived from an EMBL/GenBank/DDBJ whole genome shotgun (WGS) entry which is preliminary data.</text>
</comment>